<gene>
    <name evidence="7" type="ORF">AVDCRST_MAG41-3591</name>
</gene>
<dbReference type="PANTHER" id="PTHR43046">
    <property type="entry name" value="GDP-MANNOSE MANNOSYL HYDROLASE"/>
    <property type="match status" value="1"/>
</dbReference>
<dbReference type="InterPro" id="IPR020084">
    <property type="entry name" value="NUDIX_hydrolase_CS"/>
</dbReference>
<name>A0A6J4JKR4_9ACTN</name>
<dbReference type="Gene3D" id="3.90.79.10">
    <property type="entry name" value="Nucleoside Triphosphate Pyrophosphohydrolase"/>
    <property type="match status" value="1"/>
</dbReference>
<organism evidence="7">
    <name type="scientific">uncultured Mycobacteriales bacterium</name>
    <dbReference type="NCBI Taxonomy" id="581187"/>
    <lineage>
        <taxon>Bacteria</taxon>
        <taxon>Bacillati</taxon>
        <taxon>Actinomycetota</taxon>
        <taxon>Actinomycetes</taxon>
        <taxon>Mycobacteriales</taxon>
        <taxon>environmental samples</taxon>
    </lineage>
</organism>
<dbReference type="InterPro" id="IPR000086">
    <property type="entry name" value="NUDIX_hydrolase_dom"/>
</dbReference>
<comment type="similarity">
    <text evidence="2 5">Belongs to the Nudix hydrolase family.</text>
</comment>
<dbReference type="CDD" id="cd04685">
    <property type="entry name" value="NUDIX_Hydrolase"/>
    <property type="match status" value="1"/>
</dbReference>
<dbReference type="InterPro" id="IPR015797">
    <property type="entry name" value="NUDIX_hydrolase-like_dom_sf"/>
</dbReference>
<comment type="cofactor">
    <cofactor evidence="1">
        <name>Mg(2+)</name>
        <dbReference type="ChEBI" id="CHEBI:18420"/>
    </cofactor>
</comment>
<dbReference type="PRINTS" id="PR00502">
    <property type="entry name" value="NUDIXFAMILY"/>
</dbReference>
<proteinExistence type="inferred from homology"/>
<dbReference type="InterPro" id="IPR020476">
    <property type="entry name" value="Nudix_hydrolase"/>
</dbReference>
<dbReference type="PROSITE" id="PS51462">
    <property type="entry name" value="NUDIX"/>
    <property type="match status" value="1"/>
</dbReference>
<evidence type="ECO:0000256" key="1">
    <source>
        <dbReference type="ARBA" id="ARBA00001946"/>
    </source>
</evidence>
<evidence type="ECO:0000256" key="5">
    <source>
        <dbReference type="RuleBase" id="RU003476"/>
    </source>
</evidence>
<reference evidence="7" key="1">
    <citation type="submission" date="2020-02" db="EMBL/GenBank/DDBJ databases">
        <authorList>
            <person name="Meier V. D."/>
        </authorList>
    </citation>
    <scope>NUCLEOTIDE SEQUENCE</scope>
    <source>
        <strain evidence="7">AVDCRST_MAG41</strain>
    </source>
</reference>
<evidence type="ECO:0000256" key="2">
    <source>
        <dbReference type="ARBA" id="ARBA00005582"/>
    </source>
</evidence>
<protein>
    <recommendedName>
        <fullName evidence="6">Nudix hydrolase domain-containing protein</fullName>
    </recommendedName>
</protein>
<keyword evidence="4" id="KW-0460">Magnesium</keyword>
<accession>A0A6J4JKR4</accession>
<dbReference type="AlphaFoldDB" id="A0A6J4JKR4"/>
<dbReference type="EMBL" id="CADCTP010000326">
    <property type="protein sequence ID" value="CAA9281090.1"/>
    <property type="molecule type" value="Genomic_DNA"/>
</dbReference>
<dbReference type="PANTHER" id="PTHR43046:SF12">
    <property type="entry name" value="GDP-MANNOSE MANNOSYL HYDROLASE"/>
    <property type="match status" value="1"/>
</dbReference>
<dbReference type="PROSITE" id="PS00893">
    <property type="entry name" value="NUDIX_BOX"/>
    <property type="match status" value="1"/>
</dbReference>
<feature type="domain" description="Nudix hydrolase" evidence="6">
    <location>
        <begin position="23"/>
        <end position="160"/>
    </location>
</feature>
<dbReference type="Pfam" id="PF00293">
    <property type="entry name" value="NUDIX"/>
    <property type="match status" value="1"/>
</dbReference>
<sequence>MTGRLTRRWPWSRWRSARTTDGYVRRSARVILLDPDDRTLLFRSEDVWYTPGGGIEPGESTVRAAVRELAEETGLRVAPEQLGPPVAVTSGYAATDWLTGMWHDTFYFHRADAFEVDTSGFQPFEVSSVAGHRWWTAAELDATTDRVVPTGLAGLLRELAAGRIPAEPVRLPWHH</sequence>
<evidence type="ECO:0000256" key="4">
    <source>
        <dbReference type="ARBA" id="ARBA00022842"/>
    </source>
</evidence>
<evidence type="ECO:0000256" key="3">
    <source>
        <dbReference type="ARBA" id="ARBA00022801"/>
    </source>
</evidence>
<keyword evidence="3 5" id="KW-0378">Hydrolase</keyword>
<evidence type="ECO:0000259" key="6">
    <source>
        <dbReference type="PROSITE" id="PS51462"/>
    </source>
</evidence>
<evidence type="ECO:0000313" key="7">
    <source>
        <dbReference type="EMBL" id="CAA9281090.1"/>
    </source>
</evidence>
<dbReference type="GO" id="GO:0016787">
    <property type="term" value="F:hydrolase activity"/>
    <property type="evidence" value="ECO:0007669"/>
    <property type="project" value="UniProtKB-KW"/>
</dbReference>
<dbReference type="SUPFAM" id="SSF55811">
    <property type="entry name" value="Nudix"/>
    <property type="match status" value="1"/>
</dbReference>